<evidence type="ECO:0000256" key="1">
    <source>
        <dbReference type="SAM" id="MobiDB-lite"/>
    </source>
</evidence>
<reference evidence="3" key="1">
    <citation type="submission" date="2009-05" db="EMBL/GenBank/DDBJ databases">
        <title>The genome sequence of Ajellomyces capsulatus strain H143.</title>
        <authorList>
            <person name="Champion M."/>
            <person name="Cuomo C.A."/>
            <person name="Ma L.-J."/>
            <person name="Henn M.R."/>
            <person name="Sil A."/>
            <person name="Goldman B."/>
            <person name="Young S.K."/>
            <person name="Kodira C.D."/>
            <person name="Zeng Q."/>
            <person name="Koehrsen M."/>
            <person name="Alvarado L."/>
            <person name="Berlin A.M."/>
            <person name="Borenstein D."/>
            <person name="Chen Z."/>
            <person name="Engels R."/>
            <person name="Freedman E."/>
            <person name="Gellesch M."/>
            <person name="Goldberg J."/>
            <person name="Griggs A."/>
            <person name="Gujja S."/>
            <person name="Heiman D.I."/>
            <person name="Hepburn T.A."/>
            <person name="Howarth C."/>
            <person name="Jen D."/>
            <person name="Larson L."/>
            <person name="Lewis B."/>
            <person name="Mehta T."/>
            <person name="Park D."/>
            <person name="Pearson M."/>
            <person name="Roberts A."/>
            <person name="Saif S."/>
            <person name="Shea T.D."/>
            <person name="Shenoy N."/>
            <person name="Sisk P."/>
            <person name="Stolte C."/>
            <person name="Sykes S."/>
            <person name="Walk T."/>
            <person name="White J."/>
            <person name="Yandava C."/>
            <person name="Klein B."/>
            <person name="McEwen J.G."/>
            <person name="Puccia R."/>
            <person name="Goldman G.H."/>
            <person name="Felipe M.S."/>
            <person name="Nino-Vega G."/>
            <person name="San-Blas G."/>
            <person name="Taylor J.W."/>
            <person name="Mendoza L."/>
            <person name="Galagan J.E."/>
            <person name="Nusbaum C."/>
            <person name="Birren B.W."/>
        </authorList>
    </citation>
    <scope>NUCLEOTIDE SEQUENCE [LARGE SCALE GENOMIC DNA]</scope>
    <source>
        <strain evidence="3">H143</strain>
    </source>
</reference>
<dbReference type="AlphaFoldDB" id="C6HD94"/>
<name>C6HD94_AJECH</name>
<dbReference type="VEuPathDB" id="FungiDB:HCDG_04175"/>
<dbReference type="Proteomes" id="UP000002624">
    <property type="component" value="Unassembled WGS sequence"/>
</dbReference>
<evidence type="ECO:0000313" key="2">
    <source>
        <dbReference type="EMBL" id="EER41528.1"/>
    </source>
</evidence>
<protein>
    <submittedName>
        <fullName evidence="2">Uncharacterized protein</fullName>
    </submittedName>
</protein>
<feature type="region of interest" description="Disordered" evidence="1">
    <location>
        <begin position="1"/>
        <end position="30"/>
    </location>
</feature>
<accession>C6HD94</accession>
<dbReference type="EMBL" id="GG692423">
    <property type="protein sequence ID" value="EER41528.1"/>
    <property type="molecule type" value="Genomic_DNA"/>
</dbReference>
<gene>
    <name evidence="2" type="ORF">HCDG_04175</name>
</gene>
<sequence length="54" mass="5539">MASTTGSQLVNHTLPTSSSSATSTITKPVKGTTKSCFSCGCGDEDCDCFVCIVM</sequence>
<proteinExistence type="predicted"/>
<feature type="compositionally biased region" description="Low complexity" evidence="1">
    <location>
        <begin position="13"/>
        <end position="26"/>
    </location>
</feature>
<organism evidence="2 3">
    <name type="scientific">Ajellomyces capsulatus (strain H143)</name>
    <name type="common">Darling's disease fungus</name>
    <name type="synonym">Histoplasma capsulatum</name>
    <dbReference type="NCBI Taxonomy" id="544712"/>
    <lineage>
        <taxon>Eukaryota</taxon>
        <taxon>Fungi</taxon>
        <taxon>Dikarya</taxon>
        <taxon>Ascomycota</taxon>
        <taxon>Pezizomycotina</taxon>
        <taxon>Eurotiomycetes</taxon>
        <taxon>Eurotiomycetidae</taxon>
        <taxon>Onygenales</taxon>
        <taxon>Ajellomycetaceae</taxon>
        <taxon>Histoplasma</taxon>
    </lineage>
</organism>
<dbReference type="HOGENOM" id="CLU_3087946_0_0_1"/>
<dbReference type="OMA" id="EDCECIC"/>
<dbReference type="eggNOG" id="ENOG502RPRP">
    <property type="taxonomic scope" value="Eukaryota"/>
</dbReference>
<evidence type="ECO:0000313" key="3">
    <source>
        <dbReference type="Proteomes" id="UP000002624"/>
    </source>
</evidence>
<feature type="compositionally biased region" description="Polar residues" evidence="1">
    <location>
        <begin position="1"/>
        <end position="11"/>
    </location>
</feature>